<sequence>MTQPGSMHRPHDEQDTMHDEIRRLMAAAPMPAVAVSVFDPATTRFSEVAGTADGTTGRPAGPHDWWDLASVTKTLVTLPEVLARLDLDSPLADVWSPTRDQPVGRATVAQLLSHQAGLPAVRQFFRTATTRDEIVAQAVATPLVRAPGSGAEYSDLGFLLLGEAVQDHAGLSLAELARRRSGLRYGPVPGAAVATEICAWRGRLIVGEVHDENAYAMGGVAGHAGAFGTLAQVTAAAQAWLAGTVLPSRLHRAASRCWAENAADERFGLGWWLPPTRGICGPSAGADAYGCSGFVGNRIWLEPARGYGVVVLSNRVHPSREHPERFRDWCVALLEAVAAHHR</sequence>
<dbReference type="Pfam" id="PF00144">
    <property type="entry name" value="Beta-lactamase"/>
    <property type="match status" value="1"/>
</dbReference>
<dbReference type="GO" id="GO:0016787">
    <property type="term" value="F:hydrolase activity"/>
    <property type="evidence" value="ECO:0007669"/>
    <property type="project" value="UniProtKB-KW"/>
</dbReference>
<evidence type="ECO:0000313" key="3">
    <source>
        <dbReference type="EMBL" id="GIF87191.1"/>
    </source>
</evidence>
<dbReference type="PANTHER" id="PTHR43283:SF11">
    <property type="entry name" value="BETA-LACTAMASE-RELATED DOMAIN-CONTAINING PROTEIN"/>
    <property type="match status" value="1"/>
</dbReference>
<accession>A0A8J3NP91</accession>
<organism evidence="3 4">
    <name type="scientific">Catellatospora chokoriensis</name>
    <dbReference type="NCBI Taxonomy" id="310353"/>
    <lineage>
        <taxon>Bacteria</taxon>
        <taxon>Bacillati</taxon>
        <taxon>Actinomycetota</taxon>
        <taxon>Actinomycetes</taxon>
        <taxon>Micromonosporales</taxon>
        <taxon>Micromonosporaceae</taxon>
        <taxon>Catellatospora</taxon>
    </lineage>
</organism>
<dbReference type="PANTHER" id="PTHR43283">
    <property type="entry name" value="BETA-LACTAMASE-RELATED"/>
    <property type="match status" value="1"/>
</dbReference>
<gene>
    <name evidence="3" type="ORF">Cch02nite_06350</name>
</gene>
<dbReference type="SUPFAM" id="SSF56601">
    <property type="entry name" value="beta-lactamase/transpeptidase-like"/>
    <property type="match status" value="1"/>
</dbReference>
<dbReference type="InterPro" id="IPR001466">
    <property type="entry name" value="Beta-lactam-related"/>
</dbReference>
<dbReference type="EMBL" id="BONG01000002">
    <property type="protein sequence ID" value="GIF87191.1"/>
    <property type="molecule type" value="Genomic_DNA"/>
</dbReference>
<keyword evidence="1" id="KW-0378">Hydrolase</keyword>
<dbReference type="Gene3D" id="3.40.710.10">
    <property type="entry name" value="DD-peptidase/beta-lactamase superfamily"/>
    <property type="match status" value="1"/>
</dbReference>
<evidence type="ECO:0000256" key="1">
    <source>
        <dbReference type="ARBA" id="ARBA00022801"/>
    </source>
</evidence>
<keyword evidence="4" id="KW-1185">Reference proteome</keyword>
<evidence type="ECO:0000313" key="4">
    <source>
        <dbReference type="Proteomes" id="UP000619293"/>
    </source>
</evidence>
<proteinExistence type="predicted"/>
<evidence type="ECO:0000259" key="2">
    <source>
        <dbReference type="Pfam" id="PF00144"/>
    </source>
</evidence>
<dbReference type="RefSeq" id="WP_191841734.1">
    <property type="nucleotide sequence ID" value="NZ_BAAALB010000015.1"/>
</dbReference>
<dbReference type="AlphaFoldDB" id="A0A8J3NP91"/>
<feature type="domain" description="Beta-lactamase-related" evidence="2">
    <location>
        <begin position="20"/>
        <end position="326"/>
    </location>
</feature>
<reference evidence="3 4" key="1">
    <citation type="submission" date="2021-01" db="EMBL/GenBank/DDBJ databases">
        <title>Whole genome shotgun sequence of Catellatospora chokoriensis NBRC 107358.</title>
        <authorList>
            <person name="Komaki H."/>
            <person name="Tamura T."/>
        </authorList>
    </citation>
    <scope>NUCLEOTIDE SEQUENCE [LARGE SCALE GENOMIC DNA]</scope>
    <source>
        <strain evidence="3 4">NBRC 107358</strain>
    </source>
</reference>
<dbReference type="InterPro" id="IPR050789">
    <property type="entry name" value="Diverse_Enzym_Activities"/>
</dbReference>
<comment type="caution">
    <text evidence="3">The sequence shown here is derived from an EMBL/GenBank/DDBJ whole genome shotgun (WGS) entry which is preliminary data.</text>
</comment>
<protein>
    <submittedName>
        <fullName evidence="3">Esterase</fullName>
    </submittedName>
</protein>
<dbReference type="InterPro" id="IPR012338">
    <property type="entry name" value="Beta-lactam/transpept-like"/>
</dbReference>
<name>A0A8J3NP91_9ACTN</name>
<dbReference type="Proteomes" id="UP000619293">
    <property type="component" value="Unassembled WGS sequence"/>
</dbReference>